<dbReference type="InterPro" id="IPR003599">
    <property type="entry name" value="Ig_sub"/>
</dbReference>
<dbReference type="GO" id="GO:0030246">
    <property type="term" value="F:carbohydrate binding"/>
    <property type="evidence" value="ECO:0007669"/>
    <property type="project" value="UniProtKB-KW"/>
</dbReference>
<dbReference type="InterPro" id="IPR013783">
    <property type="entry name" value="Ig-like_fold"/>
</dbReference>
<dbReference type="SUPFAM" id="SSF48726">
    <property type="entry name" value="Immunoglobulin"/>
    <property type="match status" value="3"/>
</dbReference>
<evidence type="ECO:0000256" key="10">
    <source>
        <dbReference type="ARBA" id="ARBA00045430"/>
    </source>
</evidence>
<feature type="chain" id="PRO_5043039032" description="B-cell receptor CD22" evidence="13">
    <location>
        <begin position="19"/>
        <end position="424"/>
    </location>
</feature>
<dbReference type="InterPro" id="IPR013098">
    <property type="entry name" value="Ig_I-set"/>
</dbReference>
<dbReference type="InterPro" id="IPR003598">
    <property type="entry name" value="Ig_sub2"/>
</dbReference>
<evidence type="ECO:0000256" key="2">
    <source>
        <dbReference type="ARBA" id="ARBA00022692"/>
    </source>
</evidence>
<keyword evidence="2" id="KW-0812">Transmembrane</keyword>
<feature type="domain" description="Ig-like" evidence="14">
    <location>
        <begin position="265"/>
        <end position="352"/>
    </location>
</feature>
<dbReference type="GO" id="GO:0033691">
    <property type="term" value="F:sialic acid binding"/>
    <property type="evidence" value="ECO:0007669"/>
    <property type="project" value="TreeGrafter"/>
</dbReference>
<evidence type="ECO:0000259" key="14">
    <source>
        <dbReference type="PROSITE" id="PS50835"/>
    </source>
</evidence>
<protein>
    <recommendedName>
        <fullName evidence="8">B-cell receptor CD22</fullName>
    </recommendedName>
    <alternativeName>
        <fullName evidence="9">Sialic acid-binding Ig-like lectin 2</fullName>
    </alternativeName>
</protein>
<feature type="region of interest" description="Disordered" evidence="12">
    <location>
        <begin position="404"/>
        <end position="424"/>
    </location>
</feature>
<evidence type="ECO:0000313" key="15">
    <source>
        <dbReference type="Ensembl" id="ENSGACP00000045851.1"/>
    </source>
</evidence>
<evidence type="ECO:0000256" key="8">
    <source>
        <dbReference type="ARBA" id="ARBA00040106"/>
    </source>
</evidence>
<keyword evidence="6" id="KW-0472">Membrane</keyword>
<evidence type="ECO:0000256" key="13">
    <source>
        <dbReference type="SAM" id="SignalP"/>
    </source>
</evidence>
<dbReference type="Gene3D" id="2.60.40.10">
    <property type="entry name" value="Immunoglobulins"/>
    <property type="match status" value="3"/>
</dbReference>
<dbReference type="GeneTree" id="ENSGT01150000286924"/>
<dbReference type="GO" id="GO:0007155">
    <property type="term" value="P:cell adhesion"/>
    <property type="evidence" value="ECO:0007669"/>
    <property type="project" value="UniProtKB-KW"/>
</dbReference>
<keyword evidence="13" id="KW-0732">Signal</keyword>
<proteinExistence type="inferred from homology"/>
<evidence type="ECO:0000313" key="16">
    <source>
        <dbReference type="Proteomes" id="UP000007635"/>
    </source>
</evidence>
<evidence type="ECO:0000256" key="11">
    <source>
        <dbReference type="ARBA" id="ARBA00046458"/>
    </source>
</evidence>
<dbReference type="InterPro" id="IPR051036">
    <property type="entry name" value="SIGLEC"/>
</dbReference>
<dbReference type="InterPro" id="IPR036179">
    <property type="entry name" value="Ig-like_dom_sf"/>
</dbReference>
<evidence type="ECO:0000256" key="4">
    <source>
        <dbReference type="ARBA" id="ARBA00022889"/>
    </source>
</evidence>
<evidence type="ECO:0000256" key="12">
    <source>
        <dbReference type="SAM" id="MobiDB-lite"/>
    </source>
</evidence>
<sequence length="424" mass="46531">MFVLICATLLFSVRRITAATGSPVWEEEPCKDGSCVTFSEGGIKAEAGLCVVIPCSFKTSNFTPKQLVFYKCEASKQNCAKSDVIFHSNTNNNKTQPRFVGRVSLLQPDLSLKNCSIIINDLTESDSGSYWLRLLDGNKKTRHSSSKVNISVKGLTQKPTVGIPPLTEGQQTTLSCTAPGLCSGWDPEITWTWRGAGEKDSHITGNITAVKTEHLTSVTRRHSSTLTFNPSAEHHGTDVTCKVRFTNDITTEETETLNVTYMKEPVISGNTAVKEGDVLRLTCSGDSFPPSRVTWTKLYFNENLQSKNVLHDVSGAATLLISNVTAECSGQYVCTAEQRITDVTTAAEVTVTFSPKISNQTSGECVSNNMTGEANILKFVCVCFTLATITWPLLETHTVFRHQHTNNNNNNNTDVEYFSSNQVR</sequence>
<comment type="function">
    <text evidence="10">Most highly expressed siglec (sialic acid-binding immunoglobulin-like lectin) on B-cells that plays a role in various aspects of B-cell biology including differentiation, antigen presentation, and trafficking to bone marrow. Binds to alpha 2,6-linked sialic acid residues of surface molecules such as CD22 itself, CD45 and IgM in a cis configuration. Can also bind to ligands on other cells as an adhesion molecule in a trans configuration. Acts as an inhibitory coreceptor on the surface of B-cells and inhibits B-cell receptor induced signaling, characterized by inhibition of the calcium mobilization and cellular activation. Mechanistically, the immunoreceptor tyrosine-based inhibitory motif domain is phosphorylated by the Src kinase LYN, which in turn leads to the recruitment of the protein tyrosine phosphatase 1/PTPN6, leading to the negative regulation of BCR signaling. If this negative signaling from is of sufficient strength, apoptosis of the B-cell can be induced.</text>
</comment>
<dbReference type="GO" id="GO:0005886">
    <property type="term" value="C:plasma membrane"/>
    <property type="evidence" value="ECO:0007669"/>
    <property type="project" value="TreeGrafter"/>
</dbReference>
<reference evidence="15" key="2">
    <citation type="submission" date="2025-08" db="UniProtKB">
        <authorList>
            <consortium name="Ensembl"/>
        </authorList>
    </citation>
    <scope>IDENTIFICATION</scope>
</reference>
<dbReference type="SMART" id="SM00408">
    <property type="entry name" value="IGc2"/>
    <property type="match status" value="1"/>
</dbReference>
<evidence type="ECO:0000256" key="9">
    <source>
        <dbReference type="ARBA" id="ARBA00041781"/>
    </source>
</evidence>
<dbReference type="Proteomes" id="UP000007635">
    <property type="component" value="Chromosome XX"/>
</dbReference>
<dbReference type="Pfam" id="PF24518">
    <property type="entry name" value="Ig_CD22"/>
    <property type="match status" value="1"/>
</dbReference>
<name>A0AAQ4Q6P6_GASAC</name>
<reference evidence="15 16" key="1">
    <citation type="journal article" date="2021" name="G3 (Bethesda)">
        <title>Improved contiguity of the threespine stickleback genome using long-read sequencing.</title>
        <authorList>
            <person name="Nath S."/>
            <person name="Shaw D.E."/>
            <person name="White M.A."/>
        </authorList>
    </citation>
    <scope>NUCLEOTIDE SEQUENCE [LARGE SCALE GENOMIC DNA]</scope>
    <source>
        <strain evidence="15 16">Lake Benthic</strain>
    </source>
</reference>
<dbReference type="PANTHER" id="PTHR12035">
    <property type="entry name" value="SIALIC ACID BINDING IMMUNOGLOBULIN-LIKE LECTIN"/>
    <property type="match status" value="1"/>
</dbReference>
<dbReference type="Ensembl" id="ENSGACT00000035143.1">
    <property type="protein sequence ID" value="ENSGACP00000045851.1"/>
    <property type="gene ID" value="ENSGACG00000024627.1"/>
</dbReference>
<evidence type="ECO:0000256" key="6">
    <source>
        <dbReference type="ARBA" id="ARBA00023136"/>
    </source>
</evidence>
<reference evidence="15" key="3">
    <citation type="submission" date="2025-09" db="UniProtKB">
        <authorList>
            <consortium name="Ensembl"/>
        </authorList>
    </citation>
    <scope>IDENTIFICATION</scope>
</reference>
<evidence type="ECO:0000256" key="1">
    <source>
        <dbReference type="ARBA" id="ARBA00004479"/>
    </source>
</evidence>
<evidence type="ECO:0000256" key="5">
    <source>
        <dbReference type="ARBA" id="ARBA00022989"/>
    </source>
</evidence>
<dbReference type="AlphaFoldDB" id="A0AAQ4Q6P6"/>
<keyword evidence="16" id="KW-1185">Reference proteome</keyword>
<dbReference type="SMART" id="SM00409">
    <property type="entry name" value="IG"/>
    <property type="match status" value="3"/>
</dbReference>
<dbReference type="InterPro" id="IPR056386">
    <property type="entry name" value="Ig_CD22"/>
</dbReference>
<accession>A0AAQ4Q6P6</accession>
<comment type="similarity">
    <text evidence="7">Belongs to the immunoglobulin superfamily. SIGLEC (sialic acid binding Ig-like lectin) family.</text>
</comment>
<keyword evidence="3" id="KW-0430">Lectin</keyword>
<dbReference type="InterPro" id="IPR007110">
    <property type="entry name" value="Ig-like_dom"/>
</dbReference>
<evidence type="ECO:0000256" key="7">
    <source>
        <dbReference type="ARBA" id="ARBA00038361"/>
    </source>
</evidence>
<evidence type="ECO:0000256" key="3">
    <source>
        <dbReference type="ARBA" id="ARBA00022734"/>
    </source>
</evidence>
<organism evidence="15 16">
    <name type="scientific">Gasterosteus aculeatus aculeatus</name>
    <name type="common">three-spined stickleback</name>
    <dbReference type="NCBI Taxonomy" id="481459"/>
    <lineage>
        <taxon>Eukaryota</taxon>
        <taxon>Metazoa</taxon>
        <taxon>Chordata</taxon>
        <taxon>Craniata</taxon>
        <taxon>Vertebrata</taxon>
        <taxon>Euteleostomi</taxon>
        <taxon>Actinopterygii</taxon>
        <taxon>Neopterygii</taxon>
        <taxon>Teleostei</taxon>
        <taxon>Neoteleostei</taxon>
        <taxon>Acanthomorphata</taxon>
        <taxon>Eupercaria</taxon>
        <taxon>Perciformes</taxon>
        <taxon>Cottioidei</taxon>
        <taxon>Gasterosteales</taxon>
        <taxon>Gasterosteidae</taxon>
        <taxon>Gasterosteus</taxon>
    </lineage>
</organism>
<keyword evidence="4" id="KW-0130">Cell adhesion</keyword>
<feature type="signal peptide" evidence="13">
    <location>
        <begin position="1"/>
        <end position="18"/>
    </location>
</feature>
<comment type="subcellular location">
    <subcellularLocation>
        <location evidence="1">Membrane</location>
        <topology evidence="1">Single-pass type I membrane protein</topology>
    </subcellularLocation>
</comment>
<dbReference type="Pfam" id="PF07679">
    <property type="entry name" value="I-set"/>
    <property type="match status" value="1"/>
</dbReference>
<dbReference type="PROSITE" id="PS50835">
    <property type="entry name" value="IG_LIKE"/>
    <property type="match status" value="2"/>
</dbReference>
<comment type="subunit">
    <text evidence="11">Predominantly monomer of isoform CD22-beta. Also found as heterodimer of isoform CD22-beta and a shorter isoform. Interacts with PTPN6/SHP-1, LYN, SYK, PIK3R1/PIK3R2 and PLCG1 upon phosphorylation. Interacts with GRB2, INPP5D and SHC1 upon phosphorylation. May form a complex with INPP5D/SHIP, GRB2 and SHC1.</text>
</comment>
<dbReference type="PANTHER" id="PTHR12035:SF128">
    <property type="entry name" value="BRANCHED CHAIN KETO ACID DEHYDROGENASE E1 SUBUNIT BETA,-LIKE-RELATED"/>
    <property type="match status" value="1"/>
</dbReference>
<keyword evidence="5" id="KW-1133">Transmembrane helix</keyword>
<feature type="domain" description="Ig-like" evidence="14">
    <location>
        <begin position="159"/>
        <end position="258"/>
    </location>
</feature>